<dbReference type="EMBL" id="PENI01000027">
    <property type="protein sequence ID" value="RMB81845.1"/>
    <property type="molecule type" value="Genomic_DNA"/>
</dbReference>
<dbReference type="Pfam" id="PF00291">
    <property type="entry name" value="PALP"/>
    <property type="match status" value="1"/>
</dbReference>
<feature type="domain" description="Tryptophan synthase beta chain-like PALP" evidence="4">
    <location>
        <begin position="41"/>
        <end position="97"/>
    </location>
</feature>
<evidence type="ECO:0000259" key="4">
    <source>
        <dbReference type="Pfam" id="PF00291"/>
    </source>
</evidence>
<proteinExistence type="predicted"/>
<dbReference type="InterPro" id="IPR001926">
    <property type="entry name" value="TrpB-like_PALP"/>
</dbReference>
<evidence type="ECO:0000313" key="6">
    <source>
        <dbReference type="Proteomes" id="UP000270471"/>
    </source>
</evidence>
<dbReference type="AlphaFoldDB" id="A0A3M0HYY1"/>
<dbReference type="Proteomes" id="UP000270471">
    <property type="component" value="Unassembled WGS sequence"/>
</dbReference>
<dbReference type="InterPro" id="IPR036052">
    <property type="entry name" value="TrpB-like_PALP_sf"/>
</dbReference>
<evidence type="ECO:0000256" key="2">
    <source>
        <dbReference type="ARBA" id="ARBA00022898"/>
    </source>
</evidence>
<evidence type="ECO:0000313" key="5">
    <source>
        <dbReference type="EMBL" id="RMB81845.1"/>
    </source>
</evidence>
<dbReference type="SUPFAM" id="SSF53686">
    <property type="entry name" value="Tryptophan synthase beta subunit-like PLP-dependent enzymes"/>
    <property type="match status" value="1"/>
</dbReference>
<dbReference type="RefSeq" id="WP_121893391.1">
    <property type="nucleotide sequence ID" value="NZ_PENI01000027.1"/>
</dbReference>
<reference evidence="5 6" key="1">
    <citation type="submission" date="2017-11" db="EMBL/GenBank/DDBJ databases">
        <title>Draft genome of actinobacteria isolated from guarana (Paullinia cupana (Mart.) Ducke.</title>
        <authorList>
            <person name="Siqueira K.A."/>
            <person name="Liotti R.G."/>
            <person name="Mendes T.A.O."/>
            <person name="Soares M.A."/>
        </authorList>
    </citation>
    <scope>NUCLEOTIDE SEQUENCE [LARGE SCALE GENOMIC DNA]</scope>
    <source>
        <strain evidence="5 6">193</strain>
    </source>
</reference>
<evidence type="ECO:0000256" key="1">
    <source>
        <dbReference type="ARBA" id="ARBA00001933"/>
    </source>
</evidence>
<feature type="region of interest" description="Disordered" evidence="3">
    <location>
        <begin position="92"/>
        <end position="112"/>
    </location>
</feature>
<feature type="region of interest" description="Disordered" evidence="3">
    <location>
        <begin position="135"/>
        <end position="170"/>
    </location>
</feature>
<sequence length="170" mass="18585">MRGRVEFGRRDLMQPYLGRRPRSRRSRPVADQQHRAADAHRRTTTQEIRRDTAGQVDILVAGVGTGGTVTGVGQALKEKKPEVTVVVVEPDEAAVPSGDSPRPAPCPGPRRRVHPHVLDTTVHDSVCRVPLTRAQGETRAAPMASPPVPPAEQPCTRPPRSRVDPSIWAR</sequence>
<comment type="cofactor">
    <cofactor evidence="1">
        <name>pyridoxal 5'-phosphate</name>
        <dbReference type="ChEBI" id="CHEBI:597326"/>
    </cofactor>
</comment>
<dbReference type="PANTHER" id="PTHR10314">
    <property type="entry name" value="CYSTATHIONINE BETA-SYNTHASE"/>
    <property type="match status" value="1"/>
</dbReference>
<dbReference type="InterPro" id="IPR050214">
    <property type="entry name" value="Cys_Synth/Cystath_Beta-Synth"/>
</dbReference>
<protein>
    <recommendedName>
        <fullName evidence="4">Tryptophan synthase beta chain-like PALP domain-containing protein</fullName>
    </recommendedName>
</protein>
<comment type="caution">
    <text evidence="5">The sequence shown here is derived from an EMBL/GenBank/DDBJ whole genome shotgun (WGS) entry which is preliminary data.</text>
</comment>
<feature type="compositionally biased region" description="Basic and acidic residues" evidence="3">
    <location>
        <begin position="1"/>
        <end position="12"/>
    </location>
</feature>
<name>A0A3M0HYY1_9ACTN</name>
<feature type="compositionally biased region" description="Basic and acidic residues" evidence="3">
    <location>
        <begin position="32"/>
        <end position="41"/>
    </location>
</feature>
<organism evidence="5 6">
    <name type="scientific">Streptomyces shenzhenensis</name>
    <dbReference type="NCBI Taxonomy" id="943815"/>
    <lineage>
        <taxon>Bacteria</taxon>
        <taxon>Bacillati</taxon>
        <taxon>Actinomycetota</taxon>
        <taxon>Actinomycetes</taxon>
        <taxon>Kitasatosporales</taxon>
        <taxon>Streptomycetaceae</taxon>
        <taxon>Streptomyces</taxon>
    </lineage>
</organism>
<evidence type="ECO:0000256" key="3">
    <source>
        <dbReference type="SAM" id="MobiDB-lite"/>
    </source>
</evidence>
<dbReference type="Gene3D" id="3.40.50.1100">
    <property type="match status" value="1"/>
</dbReference>
<gene>
    <name evidence="5" type="ORF">CTZ28_32765</name>
</gene>
<keyword evidence="2" id="KW-0663">Pyridoxal phosphate</keyword>
<dbReference type="GO" id="GO:1901605">
    <property type="term" value="P:alpha-amino acid metabolic process"/>
    <property type="evidence" value="ECO:0007669"/>
    <property type="project" value="UniProtKB-ARBA"/>
</dbReference>
<accession>A0A3M0HYY1</accession>
<feature type="region of interest" description="Disordered" evidence="3">
    <location>
        <begin position="1"/>
        <end position="51"/>
    </location>
</feature>
<keyword evidence="6" id="KW-1185">Reference proteome</keyword>
<dbReference type="OrthoDB" id="9805733at2"/>